<keyword evidence="3" id="KW-1185">Reference proteome</keyword>
<evidence type="ECO:0000313" key="2">
    <source>
        <dbReference type="EMBL" id="KAJ3639692.1"/>
    </source>
</evidence>
<dbReference type="Proteomes" id="UP001168821">
    <property type="component" value="Unassembled WGS sequence"/>
</dbReference>
<evidence type="ECO:0000256" key="1">
    <source>
        <dbReference type="SAM" id="MobiDB-lite"/>
    </source>
</evidence>
<protein>
    <submittedName>
        <fullName evidence="2">Uncharacterized protein</fullName>
    </submittedName>
</protein>
<organism evidence="2 3">
    <name type="scientific">Zophobas morio</name>
    <dbReference type="NCBI Taxonomy" id="2755281"/>
    <lineage>
        <taxon>Eukaryota</taxon>
        <taxon>Metazoa</taxon>
        <taxon>Ecdysozoa</taxon>
        <taxon>Arthropoda</taxon>
        <taxon>Hexapoda</taxon>
        <taxon>Insecta</taxon>
        <taxon>Pterygota</taxon>
        <taxon>Neoptera</taxon>
        <taxon>Endopterygota</taxon>
        <taxon>Coleoptera</taxon>
        <taxon>Polyphaga</taxon>
        <taxon>Cucujiformia</taxon>
        <taxon>Tenebrionidae</taxon>
        <taxon>Zophobas</taxon>
    </lineage>
</organism>
<name>A0AA38HNG6_9CUCU</name>
<feature type="region of interest" description="Disordered" evidence="1">
    <location>
        <begin position="1"/>
        <end position="34"/>
    </location>
</feature>
<gene>
    <name evidence="2" type="ORF">Zmor_003036</name>
</gene>
<sequence>MRSTGELAPEQPPHSGRQSRDVKATSSPRPSQSPLKVWGKPLIVTDTNFRVFRYNTLKHCNYSSRDYCNYHNEDSSVEGPLISSKYFGRKETSPERIPFLTAYDGPDHDCVTKRIFAGGKPCSWWQGINPIYCVKYFLPFYFIVLFSRALTTWYLCLRF</sequence>
<evidence type="ECO:0000313" key="3">
    <source>
        <dbReference type="Proteomes" id="UP001168821"/>
    </source>
</evidence>
<comment type="caution">
    <text evidence="2">The sequence shown here is derived from an EMBL/GenBank/DDBJ whole genome shotgun (WGS) entry which is preliminary data.</text>
</comment>
<proteinExistence type="predicted"/>
<feature type="compositionally biased region" description="Polar residues" evidence="1">
    <location>
        <begin position="24"/>
        <end position="34"/>
    </location>
</feature>
<reference evidence="2" key="1">
    <citation type="journal article" date="2023" name="G3 (Bethesda)">
        <title>Whole genome assemblies of Zophobas morio and Tenebrio molitor.</title>
        <authorList>
            <person name="Kaur S."/>
            <person name="Stinson S.A."/>
            <person name="diCenzo G.C."/>
        </authorList>
    </citation>
    <scope>NUCLEOTIDE SEQUENCE</scope>
    <source>
        <strain evidence="2">QUZm001</strain>
    </source>
</reference>
<accession>A0AA38HNG6</accession>
<dbReference type="AlphaFoldDB" id="A0AA38HNG6"/>
<dbReference type="EMBL" id="JALNTZ010000010">
    <property type="protein sequence ID" value="KAJ3639692.1"/>
    <property type="molecule type" value="Genomic_DNA"/>
</dbReference>